<gene>
    <name evidence="1" type="ORF">L4923_29830</name>
</gene>
<proteinExistence type="predicted"/>
<comment type="caution">
    <text evidence="1">The sequence shown here is derived from an EMBL/GenBank/DDBJ whole genome shotgun (WGS) entry which is preliminary data.</text>
</comment>
<protein>
    <submittedName>
        <fullName evidence="1">Uncharacterized protein</fullName>
    </submittedName>
</protein>
<evidence type="ECO:0000313" key="1">
    <source>
        <dbReference type="EMBL" id="MCG7509240.1"/>
    </source>
</evidence>
<evidence type="ECO:0000313" key="2">
    <source>
        <dbReference type="Proteomes" id="UP001201701"/>
    </source>
</evidence>
<dbReference type="Proteomes" id="UP001201701">
    <property type="component" value="Unassembled WGS sequence"/>
</dbReference>
<name>A0ABS9QP63_9HYPH</name>
<organism evidence="1 2">
    <name type="scientific">Mesorhizobium retamae</name>
    <dbReference type="NCBI Taxonomy" id="2912854"/>
    <lineage>
        <taxon>Bacteria</taxon>
        <taxon>Pseudomonadati</taxon>
        <taxon>Pseudomonadota</taxon>
        <taxon>Alphaproteobacteria</taxon>
        <taxon>Hyphomicrobiales</taxon>
        <taxon>Phyllobacteriaceae</taxon>
        <taxon>Mesorhizobium</taxon>
    </lineage>
</organism>
<sequence>MKDKLRNIEIYSEDQVLEELRKKPRTLGWDMISVYNREKTNLILYQEYISRYTKNLHLDPINDSVAIDDNGPWEYMYDYILDAPRLSFENSSINDSVAKLSMQVMGGIEIKVTQSEGGAKAISSISWIDALGAPKVIAALTLHRTPGNIGDEGLVYLSLNDGVDFELLFSGARQARRRFGAFFKELFDNLPPEKRRYVLNTIKLDNSQLLSPESFELRVHKPMGSNLRESPRYGDGSVVQFISMKGSSRGNMPADDAGMPYLIPDGCSATMLIGQHFLIKKIIAEGVKNFSNDKDVEVEVVFDTDNAEEALRSATIKGGSRTMEGWTQKLGAFEIVVSESKWGLTKLDENPETSTTNEFKVSFPAPAANVAAEVVSIEWTGSQQPETALTISGKPFSGKIGVSWIVKRDFEFKPQSYGGLKLVEKSSRMQFKVSPGDYSREWEVMPHFGTIATALENSLSEKVGEAFGDFVAPSEEIEHFRLASLLFRTDQSEILETTSARLPMDLAVFGNIVPKKAAFDVMPIEHTLRALDDGEARTLQFRTVPEMQDVKWSVRAVPGFNDAYVGTIDEHTGMYIPARMIEIDGLQTRVIVTAQTAEGTSSALLNVVKRDISVNPRVTTVSLGGSPYPVWANALDKKNVTFSLESYTGGRIEAGGVRDELSGEVIGTHKYLPGGRPDGDRSKYSIDTLTFVNSETGGIGEAYFFVPHVRFSVEVKVDYEASQLPHRVKLKAFIEGEESEGVDWIIEKGEGIIDGDFYVPKLDGEDKFAIIIAKDGSSTGVIILPIPLIDLENVRLMLI</sequence>
<accession>A0ABS9QP63</accession>
<keyword evidence="2" id="KW-1185">Reference proteome</keyword>
<dbReference type="EMBL" id="JAKREW010000081">
    <property type="protein sequence ID" value="MCG7509240.1"/>
    <property type="molecule type" value="Genomic_DNA"/>
</dbReference>
<reference evidence="1 2" key="1">
    <citation type="submission" date="2022-02" db="EMBL/GenBank/DDBJ databases">
        <title>Draft genome sequence of Mezorhizobium retamae strain IRAMC:0171 isolated from Retama raetam nodules.</title>
        <authorList>
            <person name="Bengaied R."/>
            <person name="Sbissi I."/>
            <person name="Huber K."/>
            <person name="Ghodbane F."/>
            <person name="Nouioui I."/>
            <person name="Tarhouni M."/>
            <person name="Gtari M."/>
        </authorList>
    </citation>
    <scope>NUCLEOTIDE SEQUENCE [LARGE SCALE GENOMIC DNA]</scope>
    <source>
        <strain evidence="1 2">IRAMC:0171</strain>
    </source>
</reference>
<dbReference type="RefSeq" id="WP_239370735.1">
    <property type="nucleotide sequence ID" value="NZ_JAKREW010000081.1"/>
</dbReference>